<evidence type="ECO:0000313" key="1">
    <source>
        <dbReference type="EMBL" id="APG12009.1"/>
    </source>
</evidence>
<sequence>MVQSAAKDFEECCNVAPRYTSISWWIRGIARLLADDGLSVMTDVKGKTFRHSLGNFYFAVRSGFDPGIDVLACKDWSRHELDHEEYGQDEELLPAFHAVRVISNEMSDWSDFFNIEASVDGPLTLTVVAINVFAGGEGYWQAASNFEKQMTDMKLPYAISTKATHPGILAPMTVVEPMEPFQILIASKTLQRPALKNLDAKTRDRR</sequence>
<dbReference type="EMBL" id="CP017637">
    <property type="protein sequence ID" value="APG12009.1"/>
    <property type="molecule type" value="Genomic_DNA"/>
</dbReference>
<gene>
    <name evidence="1" type="ORF">BKD09_27100</name>
</gene>
<dbReference type="Proteomes" id="UP000181962">
    <property type="component" value="Chromosome"/>
</dbReference>
<name>A0A1L3FFD3_BRAJP</name>
<proteinExistence type="predicted"/>
<evidence type="ECO:0000313" key="2">
    <source>
        <dbReference type="Proteomes" id="UP000181962"/>
    </source>
</evidence>
<accession>A0A1L3FFD3</accession>
<dbReference type="AlphaFoldDB" id="A0A1L3FFD3"/>
<protein>
    <submittedName>
        <fullName evidence="1">Uncharacterized protein</fullName>
    </submittedName>
</protein>
<organism evidence="1 2">
    <name type="scientific">Bradyrhizobium japonicum</name>
    <dbReference type="NCBI Taxonomy" id="375"/>
    <lineage>
        <taxon>Bacteria</taxon>
        <taxon>Pseudomonadati</taxon>
        <taxon>Pseudomonadota</taxon>
        <taxon>Alphaproteobacteria</taxon>
        <taxon>Hyphomicrobiales</taxon>
        <taxon>Nitrobacteraceae</taxon>
        <taxon>Bradyrhizobium</taxon>
    </lineage>
</organism>
<reference evidence="1 2" key="1">
    <citation type="submission" date="2016-11" db="EMBL/GenBank/DDBJ databases">
        <title>Complete Genome Sequence of Bradyrhizobium sp. strain J5, an isolated from soybean nodule in Hokkaido.</title>
        <authorList>
            <person name="Kanehara K."/>
        </authorList>
    </citation>
    <scope>NUCLEOTIDE SEQUENCE [LARGE SCALE GENOMIC DNA]</scope>
    <source>
        <strain evidence="1 2">J5</strain>
    </source>
</reference>